<evidence type="ECO:0000256" key="1">
    <source>
        <dbReference type="ARBA" id="ARBA00008791"/>
    </source>
</evidence>
<evidence type="ECO:0000313" key="3">
    <source>
        <dbReference type="EMBL" id="QWG00862.1"/>
    </source>
</evidence>
<dbReference type="InterPro" id="IPR006016">
    <property type="entry name" value="UspA"/>
</dbReference>
<name>A0AAX1N491_9BACT</name>
<dbReference type="InterPro" id="IPR006015">
    <property type="entry name" value="Universal_stress_UspA"/>
</dbReference>
<evidence type="ECO:0000259" key="2">
    <source>
        <dbReference type="Pfam" id="PF00582"/>
    </source>
</evidence>
<dbReference type="PANTHER" id="PTHR46268:SF6">
    <property type="entry name" value="UNIVERSAL STRESS PROTEIN UP12"/>
    <property type="match status" value="1"/>
</dbReference>
<dbReference type="PANTHER" id="PTHR46268">
    <property type="entry name" value="STRESS RESPONSE PROTEIN NHAX"/>
    <property type="match status" value="1"/>
</dbReference>
<protein>
    <submittedName>
        <fullName evidence="3">Universal stress protein</fullName>
    </submittedName>
</protein>
<keyword evidence="4" id="KW-1185">Reference proteome</keyword>
<dbReference type="CDD" id="cd00293">
    <property type="entry name" value="USP-like"/>
    <property type="match status" value="1"/>
</dbReference>
<sequence>MSVFKRTIIALDGTEKDLPLLKHASKYLQRNEVEKIYFVHVQESLDLPKEVLEKYPDMMSPLDESIRENIEKLVTEHIPYIKDMDYDLMVEEGDPAETIIKLSKRKQATMVILGKNSSGKKTGAIARKIASFSPSSIMFAPELLNEETPKVLLPINFSDTSKEALEQVEEIAELIDNVEVVAVNCYKVPSGYSSVGKSYEEMTKILGDVSQKKLDKFVSTTNNSDNIKTVSVLVKDDENVADTVYKYAKQEDVNIIVIGSKSRTWMASMLLSSTAEQLLQSDINIPLMIYKNKKKTLDVFDFFERI</sequence>
<gene>
    <name evidence="3" type="ORF">KMW28_14495</name>
</gene>
<dbReference type="Proteomes" id="UP000678679">
    <property type="component" value="Chromosome 1"/>
</dbReference>
<dbReference type="Pfam" id="PF00582">
    <property type="entry name" value="Usp"/>
    <property type="match status" value="2"/>
</dbReference>
<dbReference type="SUPFAM" id="SSF52402">
    <property type="entry name" value="Adenine nucleotide alpha hydrolases-like"/>
    <property type="match status" value="2"/>
</dbReference>
<evidence type="ECO:0000313" key="4">
    <source>
        <dbReference type="Proteomes" id="UP000678679"/>
    </source>
</evidence>
<dbReference type="EMBL" id="CP076132">
    <property type="protein sequence ID" value="QWG00862.1"/>
    <property type="molecule type" value="Genomic_DNA"/>
</dbReference>
<dbReference type="RefSeq" id="WP_066205464.1">
    <property type="nucleotide sequence ID" value="NZ_CP076132.1"/>
</dbReference>
<dbReference type="PRINTS" id="PR01438">
    <property type="entry name" value="UNVRSLSTRESS"/>
</dbReference>
<dbReference type="InterPro" id="IPR014729">
    <property type="entry name" value="Rossmann-like_a/b/a_fold"/>
</dbReference>
<dbReference type="Gene3D" id="3.40.50.620">
    <property type="entry name" value="HUPs"/>
    <property type="match status" value="2"/>
</dbReference>
<dbReference type="KEGG" id="fya:KMW28_14495"/>
<feature type="domain" description="UspA" evidence="2">
    <location>
        <begin position="4"/>
        <end position="119"/>
    </location>
</feature>
<organism evidence="3 4">
    <name type="scientific">Flammeovirga yaeyamensis</name>
    <dbReference type="NCBI Taxonomy" id="367791"/>
    <lineage>
        <taxon>Bacteria</taxon>
        <taxon>Pseudomonadati</taxon>
        <taxon>Bacteroidota</taxon>
        <taxon>Cytophagia</taxon>
        <taxon>Cytophagales</taxon>
        <taxon>Flammeovirgaceae</taxon>
        <taxon>Flammeovirga</taxon>
    </lineage>
</organism>
<accession>A0AAX1N491</accession>
<feature type="domain" description="UspA" evidence="2">
    <location>
        <begin position="150"/>
        <end position="281"/>
    </location>
</feature>
<dbReference type="AlphaFoldDB" id="A0AAX1N491"/>
<proteinExistence type="inferred from homology"/>
<reference evidence="3 4" key="1">
    <citation type="submission" date="2021-05" db="EMBL/GenBank/DDBJ databases">
        <title>Comparative genomic studies on the polysaccharide-degrading batcterial strains of the Flammeovirga genus.</title>
        <authorList>
            <person name="Zewei F."/>
            <person name="Zheng Z."/>
            <person name="Yu L."/>
            <person name="Ruyue G."/>
            <person name="Yanhong M."/>
            <person name="Yuanyuan C."/>
            <person name="Jingyan G."/>
            <person name="Wenjun H."/>
        </authorList>
    </citation>
    <scope>NUCLEOTIDE SEQUENCE [LARGE SCALE GENOMIC DNA]</scope>
    <source>
        <strain evidence="3 4">NBRC:100898</strain>
    </source>
</reference>
<comment type="similarity">
    <text evidence="1">Belongs to the universal stress protein A family.</text>
</comment>